<reference evidence="2" key="1">
    <citation type="journal article" date="2021" name="PeerJ">
        <title>Extensive microbial diversity within the chicken gut microbiome revealed by metagenomics and culture.</title>
        <authorList>
            <person name="Gilroy R."/>
            <person name="Ravi A."/>
            <person name="Getino M."/>
            <person name="Pursley I."/>
            <person name="Horton D.L."/>
            <person name="Alikhan N.F."/>
            <person name="Baker D."/>
            <person name="Gharbi K."/>
            <person name="Hall N."/>
            <person name="Watson M."/>
            <person name="Adriaenssens E.M."/>
            <person name="Foster-Nyarko E."/>
            <person name="Jarju S."/>
            <person name="Secka A."/>
            <person name="Antonio M."/>
            <person name="Oren A."/>
            <person name="Chaudhuri R.R."/>
            <person name="La Ragione R."/>
            <person name="Hildebrand F."/>
            <person name="Pallen M.J."/>
        </authorList>
    </citation>
    <scope>NUCLEOTIDE SEQUENCE</scope>
    <source>
        <strain evidence="2">ChiGjej1B1-98</strain>
    </source>
</reference>
<evidence type="ECO:0000313" key="3">
    <source>
        <dbReference type="Proteomes" id="UP000824005"/>
    </source>
</evidence>
<organism evidence="2 3">
    <name type="scientific">Candidatus Agrococcus pullicola</name>
    <dbReference type="NCBI Taxonomy" id="2838429"/>
    <lineage>
        <taxon>Bacteria</taxon>
        <taxon>Bacillati</taxon>
        <taxon>Actinomycetota</taxon>
        <taxon>Actinomycetes</taxon>
        <taxon>Micrococcales</taxon>
        <taxon>Microbacteriaceae</taxon>
        <taxon>Agrococcus</taxon>
    </lineage>
</organism>
<dbReference type="EMBL" id="DXDC01000346">
    <property type="protein sequence ID" value="HIY66866.1"/>
    <property type="molecule type" value="Genomic_DNA"/>
</dbReference>
<feature type="domain" description="N-acetyltransferase" evidence="1">
    <location>
        <begin position="28"/>
        <end position="185"/>
    </location>
</feature>
<dbReference type="Pfam" id="PF00583">
    <property type="entry name" value="Acetyltransf_1"/>
    <property type="match status" value="1"/>
</dbReference>
<accession>A0A9D1YZK6</accession>
<dbReference type="GO" id="GO:0016747">
    <property type="term" value="F:acyltransferase activity, transferring groups other than amino-acyl groups"/>
    <property type="evidence" value="ECO:0007669"/>
    <property type="project" value="InterPro"/>
</dbReference>
<name>A0A9D1YZK6_9MICO</name>
<dbReference type="SUPFAM" id="SSF55729">
    <property type="entry name" value="Acyl-CoA N-acyltransferases (Nat)"/>
    <property type="match status" value="1"/>
</dbReference>
<dbReference type="PROSITE" id="PS51186">
    <property type="entry name" value="GNAT"/>
    <property type="match status" value="1"/>
</dbReference>
<sequence>MHVTTHHLQMLAPPGHSASPLPEGVRLERATGMTPAYARFLYALVGGDWFWLDRLPWSQQQWLDEIETPGSEFWVLYREGVPAGFVQLHPTIEEDGTHIEVLHFGLAPRAIGMGLGRGMLEHAIDRAWSLSERFELPPVTRVWLHTCSNDGPAALANYTARGFEVFKVVESEEDAPATSPGAWAILGGR</sequence>
<comment type="caution">
    <text evidence="2">The sequence shown here is derived from an EMBL/GenBank/DDBJ whole genome shotgun (WGS) entry which is preliminary data.</text>
</comment>
<dbReference type="InterPro" id="IPR000182">
    <property type="entry name" value="GNAT_dom"/>
</dbReference>
<dbReference type="InterPro" id="IPR016181">
    <property type="entry name" value="Acyl_CoA_acyltransferase"/>
</dbReference>
<reference evidence="2" key="2">
    <citation type="submission" date="2021-04" db="EMBL/GenBank/DDBJ databases">
        <authorList>
            <person name="Gilroy R."/>
        </authorList>
    </citation>
    <scope>NUCLEOTIDE SEQUENCE</scope>
    <source>
        <strain evidence="2">ChiGjej1B1-98</strain>
    </source>
</reference>
<dbReference type="AlphaFoldDB" id="A0A9D1YZK6"/>
<gene>
    <name evidence="2" type="ORF">H9830_11380</name>
</gene>
<evidence type="ECO:0000259" key="1">
    <source>
        <dbReference type="PROSITE" id="PS51186"/>
    </source>
</evidence>
<evidence type="ECO:0000313" key="2">
    <source>
        <dbReference type="EMBL" id="HIY66866.1"/>
    </source>
</evidence>
<dbReference type="Gene3D" id="3.40.630.30">
    <property type="match status" value="1"/>
</dbReference>
<proteinExistence type="predicted"/>
<dbReference type="CDD" id="cd04301">
    <property type="entry name" value="NAT_SF"/>
    <property type="match status" value="1"/>
</dbReference>
<dbReference type="Proteomes" id="UP000824005">
    <property type="component" value="Unassembled WGS sequence"/>
</dbReference>
<protein>
    <submittedName>
        <fullName evidence="2">GNAT family N-acetyltransferase</fullName>
    </submittedName>
</protein>